<dbReference type="InterPro" id="IPR001130">
    <property type="entry name" value="TatD-like"/>
</dbReference>
<proteinExistence type="predicted"/>
<dbReference type="Pfam" id="PF01026">
    <property type="entry name" value="TatD_DNase"/>
    <property type="match status" value="1"/>
</dbReference>
<dbReference type="EMBL" id="PTJA01000020">
    <property type="protein sequence ID" value="PPK75492.1"/>
    <property type="molecule type" value="Genomic_DNA"/>
</dbReference>
<dbReference type="PIRSF" id="PIRSF005902">
    <property type="entry name" value="DNase_TatD"/>
    <property type="match status" value="1"/>
</dbReference>
<keyword evidence="2" id="KW-0378">Hydrolase</keyword>
<reference evidence="4 5" key="1">
    <citation type="submission" date="2018-02" db="EMBL/GenBank/DDBJ databases">
        <title>Genomic Encyclopedia of Archaeal and Bacterial Type Strains, Phase II (KMG-II): from individual species to whole genera.</title>
        <authorList>
            <person name="Goeker M."/>
        </authorList>
    </citation>
    <scope>NUCLEOTIDE SEQUENCE [LARGE SCALE GENOMIC DNA]</scope>
    <source>
        <strain evidence="4 5">DSM 3808</strain>
    </source>
</reference>
<dbReference type="PANTHER" id="PTHR46124">
    <property type="entry name" value="D-AMINOACYL-TRNA DEACYLASE"/>
    <property type="match status" value="1"/>
</dbReference>
<feature type="binding site" evidence="3">
    <location>
        <position position="6"/>
    </location>
    <ligand>
        <name>a divalent metal cation</name>
        <dbReference type="ChEBI" id="CHEBI:60240"/>
        <label>1</label>
    </ligand>
</feature>
<dbReference type="FunFam" id="3.20.20.140:FF:000005">
    <property type="entry name" value="TatD family hydrolase"/>
    <property type="match status" value="1"/>
</dbReference>
<keyword evidence="5" id="KW-1185">Reference proteome</keyword>
<feature type="binding site" evidence="3">
    <location>
        <position position="92"/>
    </location>
    <ligand>
        <name>a divalent metal cation</name>
        <dbReference type="ChEBI" id="CHEBI:60240"/>
        <label>1</label>
    </ligand>
</feature>
<dbReference type="GO" id="GO:0004536">
    <property type="term" value="F:DNA nuclease activity"/>
    <property type="evidence" value="ECO:0007669"/>
    <property type="project" value="InterPro"/>
</dbReference>
<feature type="binding site" evidence="3">
    <location>
        <position position="153"/>
    </location>
    <ligand>
        <name>a divalent metal cation</name>
        <dbReference type="ChEBI" id="CHEBI:60240"/>
        <label>2</label>
    </ligand>
</feature>
<evidence type="ECO:0000313" key="4">
    <source>
        <dbReference type="EMBL" id="PPK75492.1"/>
    </source>
</evidence>
<dbReference type="Proteomes" id="UP000237749">
    <property type="component" value="Unassembled WGS sequence"/>
</dbReference>
<dbReference type="GO" id="GO:0005829">
    <property type="term" value="C:cytosol"/>
    <property type="evidence" value="ECO:0007669"/>
    <property type="project" value="TreeGrafter"/>
</dbReference>
<organism evidence="4 5">
    <name type="scientific">Lacrimispora xylanisolvens</name>
    <dbReference type="NCBI Taxonomy" id="384636"/>
    <lineage>
        <taxon>Bacteria</taxon>
        <taxon>Bacillati</taxon>
        <taxon>Bacillota</taxon>
        <taxon>Clostridia</taxon>
        <taxon>Lachnospirales</taxon>
        <taxon>Lachnospiraceae</taxon>
        <taxon>Lacrimispora</taxon>
    </lineage>
</organism>
<evidence type="ECO:0000256" key="3">
    <source>
        <dbReference type="PIRSR" id="PIRSR005902-1"/>
    </source>
</evidence>
<dbReference type="GO" id="GO:0046872">
    <property type="term" value="F:metal ion binding"/>
    <property type="evidence" value="ECO:0007669"/>
    <property type="project" value="UniProtKB-KW"/>
</dbReference>
<dbReference type="RefSeq" id="WP_104439682.1">
    <property type="nucleotide sequence ID" value="NZ_PTJA01000020.1"/>
</dbReference>
<dbReference type="PANTHER" id="PTHR46124:SF2">
    <property type="entry name" value="D-AMINOACYL-TRNA DEACYLASE"/>
    <property type="match status" value="1"/>
</dbReference>
<dbReference type="AlphaFoldDB" id="A0A2S6HDG0"/>
<evidence type="ECO:0000256" key="1">
    <source>
        <dbReference type="ARBA" id="ARBA00022723"/>
    </source>
</evidence>
<gene>
    <name evidence="4" type="ORF">BXY41_12025</name>
</gene>
<evidence type="ECO:0000313" key="5">
    <source>
        <dbReference type="Proteomes" id="UP000237749"/>
    </source>
</evidence>
<keyword evidence="1 3" id="KW-0479">Metal-binding</keyword>
<comment type="caution">
    <text evidence="4">The sequence shown here is derived from an EMBL/GenBank/DDBJ whole genome shotgun (WGS) entry which is preliminary data.</text>
</comment>
<protein>
    <submittedName>
        <fullName evidence="4">TatD DNase family protein</fullName>
    </submittedName>
</protein>
<dbReference type="InterPro" id="IPR018228">
    <property type="entry name" value="DNase_TatD-rel_CS"/>
</dbReference>
<dbReference type="GO" id="GO:0016788">
    <property type="term" value="F:hydrolase activity, acting on ester bonds"/>
    <property type="evidence" value="ECO:0007669"/>
    <property type="project" value="InterPro"/>
</dbReference>
<dbReference type="InterPro" id="IPR032466">
    <property type="entry name" value="Metal_Hydrolase"/>
</dbReference>
<feature type="binding site" evidence="3">
    <location>
        <position position="203"/>
    </location>
    <ligand>
        <name>a divalent metal cation</name>
        <dbReference type="ChEBI" id="CHEBI:60240"/>
        <label>1</label>
    </ligand>
</feature>
<sequence>MIFDTHAHYDDEAFDEDREELLASLQSHGIEAVTNVGASIKTSENTIKLTEKYSYIYGAIGVHPNETGELNDEKLNWLKENAGRNKIVAIGEIGLDYYWEEPDHETQKTWFVRQLNLAKEVKLPVIIHSRDAAKDTLDIMKAERSQDVGGVIHCFSYGKEMAREYLNMGFYLGIGGVLTFKNARKLKEVVEYMPLDQLVLETDCPYLAPVPNRGKRNSSLNLPYVIDEISAIKGISRDEVVEVTNRNAKKLYHL</sequence>
<dbReference type="CDD" id="cd01310">
    <property type="entry name" value="TatD_DNAse"/>
    <property type="match status" value="1"/>
</dbReference>
<dbReference type="PROSITE" id="PS01091">
    <property type="entry name" value="TATD_3"/>
    <property type="match status" value="1"/>
</dbReference>
<dbReference type="Gene3D" id="3.20.20.140">
    <property type="entry name" value="Metal-dependent hydrolases"/>
    <property type="match status" value="1"/>
</dbReference>
<feature type="binding site" evidence="3">
    <location>
        <position position="128"/>
    </location>
    <ligand>
        <name>a divalent metal cation</name>
        <dbReference type="ChEBI" id="CHEBI:60240"/>
        <label>2</label>
    </ligand>
</feature>
<dbReference type="InterPro" id="IPR015991">
    <property type="entry name" value="TatD/YcfH-like"/>
</dbReference>
<feature type="binding site" evidence="3">
    <location>
        <position position="8"/>
    </location>
    <ligand>
        <name>a divalent metal cation</name>
        <dbReference type="ChEBI" id="CHEBI:60240"/>
        <label>1</label>
    </ligand>
</feature>
<accession>A0A2S6HDG0</accession>
<dbReference type="NCBIfam" id="TIGR00010">
    <property type="entry name" value="YchF/TatD family DNA exonuclease"/>
    <property type="match status" value="1"/>
</dbReference>
<dbReference type="SUPFAM" id="SSF51556">
    <property type="entry name" value="Metallo-dependent hydrolases"/>
    <property type="match status" value="1"/>
</dbReference>
<dbReference type="OrthoDB" id="9810005at2"/>
<name>A0A2S6HDG0_9FIRM</name>
<evidence type="ECO:0000256" key="2">
    <source>
        <dbReference type="ARBA" id="ARBA00022801"/>
    </source>
</evidence>